<evidence type="ECO:0008006" key="3">
    <source>
        <dbReference type="Google" id="ProtNLM"/>
    </source>
</evidence>
<protein>
    <recommendedName>
        <fullName evidence="3">DUF4283 domain-containing protein</fullName>
    </recommendedName>
</protein>
<gene>
    <name evidence="1" type="ORF">CK203_051033</name>
</gene>
<dbReference type="AlphaFoldDB" id="A0A438GPX6"/>
<dbReference type="Proteomes" id="UP000288805">
    <property type="component" value="Unassembled WGS sequence"/>
</dbReference>
<proteinExistence type="predicted"/>
<dbReference type="EMBL" id="QGNW01000373">
    <property type="protein sequence ID" value="RVW74242.1"/>
    <property type="molecule type" value="Genomic_DNA"/>
</dbReference>
<reference evidence="1 2" key="1">
    <citation type="journal article" date="2018" name="PLoS Genet.">
        <title>Population sequencing reveals clonal diversity and ancestral inbreeding in the grapevine cultivar Chardonnay.</title>
        <authorList>
            <person name="Roach M.J."/>
            <person name="Johnson D.L."/>
            <person name="Bohlmann J."/>
            <person name="van Vuuren H.J."/>
            <person name="Jones S.J."/>
            <person name="Pretorius I.S."/>
            <person name="Schmidt S.A."/>
            <person name="Borneman A.R."/>
        </authorList>
    </citation>
    <scope>NUCLEOTIDE SEQUENCE [LARGE SCALE GENOMIC DNA]</scope>
    <source>
        <strain evidence="2">cv. Chardonnay</strain>
        <tissue evidence="1">Leaf</tissue>
    </source>
</reference>
<organism evidence="1 2">
    <name type="scientific">Vitis vinifera</name>
    <name type="common">Grape</name>
    <dbReference type="NCBI Taxonomy" id="29760"/>
    <lineage>
        <taxon>Eukaryota</taxon>
        <taxon>Viridiplantae</taxon>
        <taxon>Streptophyta</taxon>
        <taxon>Embryophyta</taxon>
        <taxon>Tracheophyta</taxon>
        <taxon>Spermatophyta</taxon>
        <taxon>Magnoliopsida</taxon>
        <taxon>eudicotyledons</taxon>
        <taxon>Gunneridae</taxon>
        <taxon>Pentapetalae</taxon>
        <taxon>rosids</taxon>
        <taxon>Vitales</taxon>
        <taxon>Vitaceae</taxon>
        <taxon>Viteae</taxon>
        <taxon>Vitis</taxon>
    </lineage>
</organism>
<evidence type="ECO:0000313" key="2">
    <source>
        <dbReference type="Proteomes" id="UP000288805"/>
    </source>
</evidence>
<name>A0A438GPX6_VITVI</name>
<sequence>MGVKAPLIFAKSSPVAFSNFLGLPIEGVELEILGLLNKMKERRELKAQAGKGKGSENSKLDCEWLQFVNQVKTFNHGFKNRNRTGRGPTGWTFNHDFKNRTGPAGWTANRSSFRFGPVIRPDGDRTGIGLLEPAVQPVNRTNQPREKEGYRVSHLIPKGGPSLFARNKDTKKVGGDSEELKGEKCLEWELGCIKDGFVWVFSGVYIPSSRRERESLKAELEQSEGFEMILSVGAAPLDVEIIQPNYVKGRKHPIQVGNKVVEGRGFKDLLKCGGWGIISKGEWGEGGGIPSVAYRYLSLFQGHTKSNDSLLKLDTYVTQNYLLVENKPRENVANVKDLALELGCMVGELPTTYLGLPLEIVVGEIQKDFLQGGKALEKKMHLINGQLSTRSNEKEVRALDTFLHLIELYKESGIGDMLQKEKLLGKKSFRANMGREGGVVLIK</sequence>
<accession>A0A438GPX6</accession>
<evidence type="ECO:0000313" key="1">
    <source>
        <dbReference type="EMBL" id="RVW74242.1"/>
    </source>
</evidence>
<comment type="caution">
    <text evidence="1">The sequence shown here is derived from an EMBL/GenBank/DDBJ whole genome shotgun (WGS) entry which is preliminary data.</text>
</comment>